<keyword evidence="1" id="KW-0547">Nucleotide-binding</keyword>
<dbReference type="Pfam" id="PF00004">
    <property type="entry name" value="AAA"/>
    <property type="match status" value="1"/>
</dbReference>
<name>A0ABT1QU52_9GAMM</name>
<sequence>MSSTHHDLVTLLRAATPLLVIESPEEERVIDSFRHAIGEVLLPLHRWSITEGLRRLDMDVDSEGDGVDSLAPDASYTLQYMRQQSRRGIYLLLDFNPYLRYPMTLRLLREIVQRQGGCAPHTVVLVAPKLEIPEELQPYTTRVALSLPDAKAIADLLRAEAFAYSRETGKRVEVDADAARTMVRNLIGLGLSDARQIVRQLIWRDGALGPDDLPELAKAKFALLNRDGLLHFEYHTAQFADVAGLNRLKTWVTQRRGAFLGAKTAVPLDPPKGVLLLGVQGCGKSLAAKAIAGGFGVPLARLDFGSLYNKFHGETERNLRAALKNAELLAPCVLWIDEIEKGLAAGTSDDGVSRRVLGYLLTWMAERKANVFLVATANQVHELPAELLRKGRFDEIFFVDLPDAAVRTEIFRIHLHKRGLDKQGCDPAVLAAAAAGFSGAEIEQAVVASLYTAAAAQRGLIQQDVLEEIRRTRPLSVLMAEQVEDLRNWARERTVAAD</sequence>
<dbReference type="InterPro" id="IPR027417">
    <property type="entry name" value="P-loop_NTPase"/>
</dbReference>
<dbReference type="Proteomes" id="UP001165498">
    <property type="component" value="Unassembled WGS sequence"/>
</dbReference>
<dbReference type="RefSeq" id="WP_255914991.1">
    <property type="nucleotide sequence ID" value="NZ_JANFQO010000012.1"/>
</dbReference>
<dbReference type="Gene3D" id="3.40.50.300">
    <property type="entry name" value="P-loop containing nucleotide triphosphate hydrolases"/>
    <property type="match status" value="1"/>
</dbReference>
<dbReference type="Gene3D" id="1.10.8.60">
    <property type="match status" value="1"/>
</dbReference>
<organism evidence="6 7">
    <name type="scientific">Tahibacter harae</name>
    <dbReference type="NCBI Taxonomy" id="2963937"/>
    <lineage>
        <taxon>Bacteria</taxon>
        <taxon>Pseudomonadati</taxon>
        <taxon>Pseudomonadota</taxon>
        <taxon>Gammaproteobacteria</taxon>
        <taxon>Lysobacterales</taxon>
        <taxon>Rhodanobacteraceae</taxon>
        <taxon>Tahibacter</taxon>
    </lineage>
</organism>
<dbReference type="PANTHER" id="PTHR42960">
    <property type="entry name" value="YCF46 PROTEIN"/>
    <property type="match status" value="1"/>
</dbReference>
<reference evidence="6" key="1">
    <citation type="submission" date="2022-07" db="EMBL/GenBank/DDBJ databases">
        <title>Tahibacter sp., a new gammaproteobacterium isolated from the silt sample collected at pig farm.</title>
        <authorList>
            <person name="Chen H."/>
        </authorList>
    </citation>
    <scope>NUCLEOTIDE SEQUENCE</scope>
    <source>
        <strain evidence="6">P2K</strain>
    </source>
</reference>
<evidence type="ECO:0000256" key="2">
    <source>
        <dbReference type="ARBA" id="ARBA00022840"/>
    </source>
</evidence>
<evidence type="ECO:0000256" key="4">
    <source>
        <dbReference type="ARBA" id="ARBA00040480"/>
    </source>
</evidence>
<dbReference type="PANTHER" id="PTHR42960:SF1">
    <property type="entry name" value="YCF46 PROTEIN"/>
    <property type="match status" value="1"/>
</dbReference>
<keyword evidence="7" id="KW-1185">Reference proteome</keyword>
<comment type="caution">
    <text evidence="6">The sequence shown here is derived from an EMBL/GenBank/DDBJ whole genome shotgun (WGS) entry which is preliminary data.</text>
</comment>
<keyword evidence="2" id="KW-0067">ATP-binding</keyword>
<proteinExistence type="inferred from homology"/>
<dbReference type="SMART" id="SM00382">
    <property type="entry name" value="AAA"/>
    <property type="match status" value="1"/>
</dbReference>
<dbReference type="InterPro" id="IPR052381">
    <property type="entry name" value="AAA_domain_protein"/>
</dbReference>
<evidence type="ECO:0000313" key="7">
    <source>
        <dbReference type="Proteomes" id="UP001165498"/>
    </source>
</evidence>
<comment type="similarity">
    <text evidence="3">Belongs to the AAA ATPase family. Highly divergent.</text>
</comment>
<accession>A0ABT1QU52</accession>
<evidence type="ECO:0000256" key="1">
    <source>
        <dbReference type="ARBA" id="ARBA00022741"/>
    </source>
</evidence>
<gene>
    <name evidence="6" type="ORF">NM961_13855</name>
</gene>
<protein>
    <recommendedName>
        <fullName evidence="4">Uncharacterized AAA domain-containing protein ycf46</fullName>
    </recommendedName>
</protein>
<dbReference type="EMBL" id="JANFQO010000012">
    <property type="protein sequence ID" value="MCQ4165801.1"/>
    <property type="molecule type" value="Genomic_DNA"/>
</dbReference>
<evidence type="ECO:0000259" key="5">
    <source>
        <dbReference type="SMART" id="SM00382"/>
    </source>
</evidence>
<evidence type="ECO:0000313" key="6">
    <source>
        <dbReference type="EMBL" id="MCQ4165801.1"/>
    </source>
</evidence>
<dbReference type="InterPro" id="IPR003593">
    <property type="entry name" value="AAA+_ATPase"/>
</dbReference>
<dbReference type="InterPro" id="IPR003959">
    <property type="entry name" value="ATPase_AAA_core"/>
</dbReference>
<dbReference type="SUPFAM" id="SSF52540">
    <property type="entry name" value="P-loop containing nucleoside triphosphate hydrolases"/>
    <property type="match status" value="1"/>
</dbReference>
<evidence type="ECO:0000256" key="3">
    <source>
        <dbReference type="ARBA" id="ARBA00038088"/>
    </source>
</evidence>
<feature type="domain" description="AAA+ ATPase" evidence="5">
    <location>
        <begin position="270"/>
        <end position="403"/>
    </location>
</feature>